<dbReference type="PROSITE" id="PS50234">
    <property type="entry name" value="VWFA"/>
    <property type="match status" value="1"/>
</dbReference>
<dbReference type="SUPFAM" id="SSF53300">
    <property type="entry name" value="vWA-like"/>
    <property type="match status" value="1"/>
</dbReference>
<evidence type="ECO:0000313" key="3">
    <source>
        <dbReference type="Proteomes" id="UP001198220"/>
    </source>
</evidence>
<dbReference type="RefSeq" id="WP_308459893.1">
    <property type="nucleotide sequence ID" value="NZ_JAJEPS010000016.1"/>
</dbReference>
<dbReference type="InterPro" id="IPR002035">
    <property type="entry name" value="VWF_A"/>
</dbReference>
<dbReference type="CDD" id="cd00198">
    <property type="entry name" value="vWFA"/>
    <property type="match status" value="1"/>
</dbReference>
<dbReference type="AlphaFoldDB" id="A0AAE3AC35"/>
<dbReference type="Pfam" id="PF09967">
    <property type="entry name" value="DUF2201"/>
    <property type="match status" value="1"/>
</dbReference>
<keyword evidence="3" id="KW-1185">Reference proteome</keyword>
<dbReference type="InterPro" id="IPR018698">
    <property type="entry name" value="VWA-like_dom"/>
</dbReference>
<evidence type="ECO:0000259" key="1">
    <source>
        <dbReference type="PROSITE" id="PS50234"/>
    </source>
</evidence>
<dbReference type="PANTHER" id="PTHR38730">
    <property type="entry name" value="SLL7028 PROTEIN"/>
    <property type="match status" value="1"/>
</dbReference>
<accession>A0AAE3AC35</accession>
<reference evidence="2 3" key="1">
    <citation type="submission" date="2021-10" db="EMBL/GenBank/DDBJ databases">
        <title>Anaerobic single-cell dispensing facilitates the cultivation of human gut bacteria.</title>
        <authorList>
            <person name="Afrizal A."/>
        </authorList>
    </citation>
    <scope>NUCLEOTIDE SEQUENCE [LARGE SCALE GENOMIC DNA]</scope>
    <source>
        <strain evidence="2 3">CLA-AA-H276</strain>
    </source>
</reference>
<comment type="caution">
    <text evidence="2">The sequence shown here is derived from an EMBL/GenBank/DDBJ whole genome shotgun (WGS) entry which is preliminary data.</text>
</comment>
<proteinExistence type="predicted"/>
<dbReference type="Pfam" id="PF13203">
    <property type="entry name" value="DUF2201_N"/>
    <property type="match status" value="1"/>
</dbReference>
<dbReference type="Proteomes" id="UP001198220">
    <property type="component" value="Unassembled WGS sequence"/>
</dbReference>
<organism evidence="2 3">
    <name type="scientific">Hominiventricola filiformis</name>
    <dbReference type="NCBI Taxonomy" id="2885352"/>
    <lineage>
        <taxon>Bacteria</taxon>
        <taxon>Bacillati</taxon>
        <taxon>Bacillota</taxon>
        <taxon>Clostridia</taxon>
        <taxon>Lachnospirales</taxon>
        <taxon>Lachnospiraceae</taxon>
        <taxon>Hominiventricola</taxon>
    </lineage>
</organism>
<evidence type="ECO:0000313" key="2">
    <source>
        <dbReference type="EMBL" id="MCC2127181.1"/>
    </source>
</evidence>
<dbReference type="EMBL" id="JAJEPS010000016">
    <property type="protein sequence ID" value="MCC2127181.1"/>
    <property type="molecule type" value="Genomic_DNA"/>
</dbReference>
<name>A0AAE3AC35_9FIRM</name>
<protein>
    <submittedName>
        <fullName evidence="2">VWA-like domain-containing protein</fullName>
    </submittedName>
</protein>
<sequence length="436" mass="51405">MAYEIEAGFENICRKILESSRNALYINMRYLDVALSSLAWEITTDIPRIGTDGLKIAYEPHYLADLYRENPMLVNRVYLHMVFHCIFRHLFRPCPEDRELWNLSCDMAVEALIDGMHHRSIRMGVHPFRRAVYDELRKTLKVLTAEGIYRELKKADYRPEQRARMVQEFCIDDHTYWPAPPEEEGPKPPSPLMAKLKKHWKDVSDRMQTELSIGREAGTEDGDLSDELAVENRERYDYRTFLRKFAVLKEEMQIDPDSFDYVFYSYGLRMYGNMPLIEPQEWKETHKIEEFVIVIDTSMSCSGDLVRKFLEETYHILAETESFFRKVHIRILQCDDAVRADQLITTGEELKQYMDHLQLYGDGGTDFRPAFTYVQQLIDQGEFKNLKGLLYFTDGKGTFPRKRPPYDAAFILFREDYKEVSVPPWAIRLMLDEEDL</sequence>
<feature type="domain" description="VWFA" evidence="1">
    <location>
        <begin position="290"/>
        <end position="436"/>
    </location>
</feature>
<dbReference type="Gene3D" id="3.40.50.410">
    <property type="entry name" value="von Willebrand factor, type A domain"/>
    <property type="match status" value="1"/>
</dbReference>
<dbReference type="InterPro" id="IPR025154">
    <property type="entry name" value="Put_metallopeptidase_dom"/>
</dbReference>
<gene>
    <name evidence="2" type="ORF">LKD36_13490</name>
</gene>
<dbReference type="PANTHER" id="PTHR38730:SF1">
    <property type="entry name" value="SLL7028 PROTEIN"/>
    <property type="match status" value="1"/>
</dbReference>
<dbReference type="InterPro" id="IPR036465">
    <property type="entry name" value="vWFA_dom_sf"/>
</dbReference>